<evidence type="ECO:0000313" key="6">
    <source>
        <dbReference type="Proteomes" id="UP001318860"/>
    </source>
</evidence>
<evidence type="ECO:0000256" key="3">
    <source>
        <dbReference type="ARBA" id="ARBA00023128"/>
    </source>
</evidence>
<evidence type="ECO:0000256" key="2">
    <source>
        <dbReference type="ARBA" id="ARBA00010901"/>
    </source>
</evidence>
<evidence type="ECO:0000256" key="4">
    <source>
        <dbReference type="SAM" id="MobiDB-lite"/>
    </source>
</evidence>
<keyword evidence="6" id="KW-1185">Reference proteome</keyword>
<proteinExistence type="inferred from homology"/>
<evidence type="ECO:0000256" key="1">
    <source>
        <dbReference type="ARBA" id="ARBA00004173"/>
    </source>
</evidence>
<reference evidence="5 6" key="1">
    <citation type="journal article" date="2021" name="Comput. Struct. Biotechnol. J.">
        <title>De novo genome assembly of the potent medicinal plant Rehmannia glutinosa using nanopore technology.</title>
        <authorList>
            <person name="Ma L."/>
            <person name="Dong C."/>
            <person name="Song C."/>
            <person name="Wang X."/>
            <person name="Zheng X."/>
            <person name="Niu Y."/>
            <person name="Chen S."/>
            <person name="Feng W."/>
        </authorList>
    </citation>
    <scope>NUCLEOTIDE SEQUENCE [LARGE SCALE GENOMIC DNA]</scope>
    <source>
        <strain evidence="5">DH-2019</strain>
    </source>
</reference>
<comment type="subcellular location">
    <subcellularLocation>
        <location evidence="1">Mitochondrion</location>
    </subcellularLocation>
</comment>
<keyword evidence="3" id="KW-0496">Mitochondrion</keyword>
<comment type="caution">
    <text evidence="5">The sequence shown here is derived from an EMBL/GenBank/DDBJ whole genome shotgun (WGS) entry which is preliminary data.</text>
</comment>
<dbReference type="InterPro" id="IPR007648">
    <property type="entry name" value="ATPase_inhibitor_mt"/>
</dbReference>
<feature type="region of interest" description="Disordered" evidence="4">
    <location>
        <begin position="57"/>
        <end position="85"/>
    </location>
</feature>
<gene>
    <name evidence="5" type="ORF">DH2020_030266</name>
</gene>
<dbReference type="Pfam" id="PF04568">
    <property type="entry name" value="IATP"/>
    <property type="match status" value="1"/>
</dbReference>
<comment type="similarity">
    <text evidence="2">Belongs to the ATPase inhibitor family.</text>
</comment>
<dbReference type="InterPro" id="IPR045284">
    <property type="entry name" value="At2g27730-like"/>
</dbReference>
<name>A0ABR0VPT9_REHGL</name>
<protein>
    <submittedName>
        <fullName evidence="5">Uncharacterized protein</fullName>
    </submittedName>
</protein>
<evidence type="ECO:0000313" key="5">
    <source>
        <dbReference type="EMBL" id="KAK6135994.1"/>
    </source>
</evidence>
<sequence>MAMRAFVSRSGLCRSMEGSWRSSASSLRCFSDGKGRVLGEEERAKETVYIQKMEKERMEKMKKKAEQEKAEKEKSDKAGEEGHQN</sequence>
<dbReference type="PANTHER" id="PTHR33878:SF4">
    <property type="entry name" value="OS08G0558900 PROTEIN"/>
    <property type="match status" value="1"/>
</dbReference>
<organism evidence="5 6">
    <name type="scientific">Rehmannia glutinosa</name>
    <name type="common">Chinese foxglove</name>
    <dbReference type="NCBI Taxonomy" id="99300"/>
    <lineage>
        <taxon>Eukaryota</taxon>
        <taxon>Viridiplantae</taxon>
        <taxon>Streptophyta</taxon>
        <taxon>Embryophyta</taxon>
        <taxon>Tracheophyta</taxon>
        <taxon>Spermatophyta</taxon>
        <taxon>Magnoliopsida</taxon>
        <taxon>eudicotyledons</taxon>
        <taxon>Gunneridae</taxon>
        <taxon>Pentapetalae</taxon>
        <taxon>asterids</taxon>
        <taxon>lamiids</taxon>
        <taxon>Lamiales</taxon>
        <taxon>Orobanchaceae</taxon>
        <taxon>Rehmannieae</taxon>
        <taxon>Rehmannia</taxon>
    </lineage>
</organism>
<dbReference type="Proteomes" id="UP001318860">
    <property type="component" value="Unassembled WGS sequence"/>
</dbReference>
<accession>A0ABR0VPT9</accession>
<dbReference type="PANTHER" id="PTHR33878">
    <property type="entry name" value="OS08G0559000 PROTEIN"/>
    <property type="match status" value="1"/>
</dbReference>
<dbReference type="EMBL" id="JABTTQ020001058">
    <property type="protein sequence ID" value="KAK6135994.1"/>
    <property type="molecule type" value="Genomic_DNA"/>
</dbReference>